<comment type="caution">
    <text evidence="2">The sequence shown here is derived from an EMBL/GenBank/DDBJ whole genome shotgun (WGS) entry which is preliminary data.</text>
</comment>
<proteinExistence type="predicted"/>
<dbReference type="EMBL" id="JBHRTQ010000004">
    <property type="protein sequence ID" value="MFC3173309.1"/>
    <property type="molecule type" value="Genomic_DNA"/>
</dbReference>
<dbReference type="PANTHER" id="PTHR22642">
    <property type="entry name" value="IMIDAZOLONEPROPIONASE"/>
    <property type="match status" value="1"/>
</dbReference>
<reference evidence="3" key="1">
    <citation type="journal article" date="2019" name="Int. J. Syst. Evol. Microbiol.">
        <title>The Global Catalogue of Microorganisms (GCM) 10K type strain sequencing project: providing services to taxonomists for standard genome sequencing and annotation.</title>
        <authorList>
            <consortium name="The Broad Institute Genomics Platform"/>
            <consortium name="The Broad Institute Genome Sequencing Center for Infectious Disease"/>
            <person name="Wu L."/>
            <person name="Ma J."/>
        </authorList>
    </citation>
    <scope>NUCLEOTIDE SEQUENCE [LARGE SCALE GENOMIC DNA]</scope>
    <source>
        <strain evidence="3">KCTC 42984</strain>
    </source>
</reference>
<dbReference type="SUPFAM" id="SSF51556">
    <property type="entry name" value="Metallo-dependent hydrolases"/>
    <property type="match status" value="1"/>
</dbReference>
<dbReference type="InterPro" id="IPR032466">
    <property type="entry name" value="Metal_Hydrolase"/>
</dbReference>
<dbReference type="Proteomes" id="UP001595604">
    <property type="component" value="Unassembled WGS sequence"/>
</dbReference>
<sequence>MLPAALLATTARADTLVDHVDGFTLDSAGRVERLTGLLIGNDGRIAQVLRQGDKRPARVDYLLDGQGRVLMPGLVDAHAHVMRIGFAALTLDLSPARTLAEAQGRIAVYAAAHPDRAWVLGRGWDPAVLGQPTAAALDQVVKDRPVWLESADAHQGWANSAALAAAGITATTKDPAGGRILRAPGPGKAPPRPTGLLIEAAMDMVARAAPAPRPEDRDLALAAAQDALLAQGITAVTDMGTGIEDWQAYRRAGDLGALRVRVLAYAAGTDAMSLIAGPGPTPWLYDDRLRLGGVALVADGALATRGAWLKAPYADAPTPTGATQVGLPRSSETQLRNLMSRAGIDRFQVALEAHGAQAVAAGITAFAELAQTYKGDRRWRIDGAEVVDPADLAKLGSSGIVVAVQPGALAPALAAARLGEARLASVQPWASLARAGVPLAFGSGASGADRLAPWANLAIATTRQDAAGQPFGGWQPQERLTREAALAAATAGAAWAAFAEGRFGRLEVGQRADFLLLDRDPLLASPGELRETKVLETWVGGRKAWAAASSPPASGGR</sequence>
<dbReference type="InterPro" id="IPR013108">
    <property type="entry name" value="Amidohydro_3"/>
</dbReference>
<dbReference type="Gene3D" id="2.30.40.10">
    <property type="entry name" value="Urease, subunit C, domain 1"/>
    <property type="match status" value="1"/>
</dbReference>
<evidence type="ECO:0000313" key="3">
    <source>
        <dbReference type="Proteomes" id="UP001595604"/>
    </source>
</evidence>
<protein>
    <submittedName>
        <fullName evidence="2">Amidohydrolase</fullName>
        <ecNumber evidence="2">3.5.-.-</ecNumber>
    </submittedName>
</protein>
<name>A0ABV7INU9_9SPHN</name>
<evidence type="ECO:0000313" key="2">
    <source>
        <dbReference type="EMBL" id="MFC3173309.1"/>
    </source>
</evidence>
<evidence type="ECO:0000259" key="1">
    <source>
        <dbReference type="Pfam" id="PF07969"/>
    </source>
</evidence>
<dbReference type="Pfam" id="PF07969">
    <property type="entry name" value="Amidohydro_3"/>
    <property type="match status" value="1"/>
</dbReference>
<organism evidence="2 3">
    <name type="scientific">Novosphingobium bradum</name>
    <dbReference type="NCBI Taxonomy" id="1737444"/>
    <lineage>
        <taxon>Bacteria</taxon>
        <taxon>Pseudomonadati</taxon>
        <taxon>Pseudomonadota</taxon>
        <taxon>Alphaproteobacteria</taxon>
        <taxon>Sphingomonadales</taxon>
        <taxon>Sphingomonadaceae</taxon>
        <taxon>Novosphingobium</taxon>
    </lineage>
</organism>
<dbReference type="SUPFAM" id="SSF51338">
    <property type="entry name" value="Composite domain of metallo-dependent hydrolases"/>
    <property type="match status" value="1"/>
</dbReference>
<keyword evidence="2" id="KW-0378">Hydrolase</keyword>
<dbReference type="RefSeq" id="WP_379509004.1">
    <property type="nucleotide sequence ID" value="NZ_JBHRTQ010000004.1"/>
</dbReference>
<accession>A0ABV7INU9</accession>
<dbReference type="EC" id="3.5.-.-" evidence="2"/>
<dbReference type="Gene3D" id="3.20.20.140">
    <property type="entry name" value="Metal-dependent hydrolases"/>
    <property type="match status" value="1"/>
</dbReference>
<dbReference type="GO" id="GO:0016787">
    <property type="term" value="F:hydrolase activity"/>
    <property type="evidence" value="ECO:0007669"/>
    <property type="project" value="UniProtKB-KW"/>
</dbReference>
<dbReference type="Gene3D" id="3.10.310.70">
    <property type="match status" value="1"/>
</dbReference>
<dbReference type="InterPro" id="IPR011059">
    <property type="entry name" value="Metal-dep_hydrolase_composite"/>
</dbReference>
<gene>
    <name evidence="2" type="ORF">ACFOD9_03485</name>
</gene>
<keyword evidence="3" id="KW-1185">Reference proteome</keyword>
<feature type="domain" description="Amidohydrolase 3" evidence="1">
    <location>
        <begin position="64"/>
        <end position="542"/>
    </location>
</feature>
<dbReference type="PANTHER" id="PTHR22642:SF2">
    <property type="entry name" value="PROTEIN LONG AFTER FAR-RED 3"/>
    <property type="match status" value="1"/>
</dbReference>